<proteinExistence type="predicted"/>
<dbReference type="EMBL" id="AP026867">
    <property type="protein sequence ID" value="BDS11170.1"/>
    <property type="molecule type" value="Genomic_DNA"/>
</dbReference>
<gene>
    <name evidence="2" type="ORF">AsAng_0018810</name>
</gene>
<feature type="transmembrane region" description="Helical" evidence="1">
    <location>
        <begin position="53"/>
        <end position="70"/>
    </location>
</feature>
<keyword evidence="1" id="KW-0472">Membrane</keyword>
<evidence type="ECO:0000313" key="3">
    <source>
        <dbReference type="Proteomes" id="UP001060919"/>
    </source>
</evidence>
<keyword evidence="1" id="KW-0812">Transmembrane</keyword>
<dbReference type="AlphaFoldDB" id="A0A916DSG9"/>
<dbReference type="Proteomes" id="UP001060919">
    <property type="component" value="Chromosome"/>
</dbReference>
<name>A0A916DSG9_9BACT</name>
<keyword evidence="1" id="KW-1133">Transmembrane helix</keyword>
<organism evidence="2 3">
    <name type="scientific">Aureispira anguillae</name>
    <dbReference type="NCBI Taxonomy" id="2864201"/>
    <lineage>
        <taxon>Bacteria</taxon>
        <taxon>Pseudomonadati</taxon>
        <taxon>Bacteroidota</taxon>
        <taxon>Saprospiria</taxon>
        <taxon>Saprospirales</taxon>
        <taxon>Saprospiraceae</taxon>
        <taxon>Aureispira</taxon>
    </lineage>
</organism>
<dbReference type="RefSeq" id="WP_264792373.1">
    <property type="nucleotide sequence ID" value="NZ_AP026867.1"/>
</dbReference>
<protein>
    <submittedName>
        <fullName evidence="2">Uncharacterized protein</fullName>
    </submittedName>
</protein>
<keyword evidence="3" id="KW-1185">Reference proteome</keyword>
<feature type="transmembrane region" description="Helical" evidence="1">
    <location>
        <begin position="24"/>
        <end position="41"/>
    </location>
</feature>
<sequence>MKNELLDDLNLAPKPKKTKPNKKVMIVGFLMSFNLFAYQILTERTSETELVLGSYFWMPFLALGLFGGIYPPKKAILLSVLTVPIIFIFYGVIWPSL</sequence>
<dbReference type="KEGG" id="aup:AsAng_0018810"/>
<reference evidence="2" key="1">
    <citation type="submission" date="2022-09" db="EMBL/GenBank/DDBJ databases">
        <title>Aureispira anguillicida sp. nov., isolated from Leptocephalus of Japanese eel Anguilla japonica.</title>
        <authorList>
            <person name="Yuasa K."/>
            <person name="Mekata T."/>
            <person name="Ikunari K."/>
        </authorList>
    </citation>
    <scope>NUCLEOTIDE SEQUENCE</scope>
    <source>
        <strain evidence="2">EL160426</strain>
    </source>
</reference>
<evidence type="ECO:0000313" key="2">
    <source>
        <dbReference type="EMBL" id="BDS11170.1"/>
    </source>
</evidence>
<feature type="transmembrane region" description="Helical" evidence="1">
    <location>
        <begin position="75"/>
        <end position="94"/>
    </location>
</feature>
<evidence type="ECO:0000256" key="1">
    <source>
        <dbReference type="SAM" id="Phobius"/>
    </source>
</evidence>
<accession>A0A916DSG9</accession>